<dbReference type="EMBL" id="VSRR010000050">
    <property type="protein sequence ID" value="MPC08963.1"/>
    <property type="molecule type" value="Genomic_DNA"/>
</dbReference>
<keyword evidence="3" id="KW-1185">Reference proteome</keyword>
<proteinExistence type="predicted"/>
<comment type="caution">
    <text evidence="2">The sequence shown here is derived from an EMBL/GenBank/DDBJ whole genome shotgun (WGS) entry which is preliminary data.</text>
</comment>
<sequence length="97" mass="10147">MTSLRRRLVSVVSSSAFHGSAWAGGGVPDADPRRCTSARVTLRSRSSLTNSGHDVPEANRGGSDEAEVKGLHEGAGVQPHKEQAAQGKEGHQQAQSC</sequence>
<feature type="compositionally biased region" description="Basic and acidic residues" evidence="1">
    <location>
        <begin position="79"/>
        <end position="91"/>
    </location>
</feature>
<organism evidence="2 3">
    <name type="scientific">Portunus trituberculatus</name>
    <name type="common">Swimming crab</name>
    <name type="synonym">Neptunus trituberculatus</name>
    <dbReference type="NCBI Taxonomy" id="210409"/>
    <lineage>
        <taxon>Eukaryota</taxon>
        <taxon>Metazoa</taxon>
        <taxon>Ecdysozoa</taxon>
        <taxon>Arthropoda</taxon>
        <taxon>Crustacea</taxon>
        <taxon>Multicrustacea</taxon>
        <taxon>Malacostraca</taxon>
        <taxon>Eumalacostraca</taxon>
        <taxon>Eucarida</taxon>
        <taxon>Decapoda</taxon>
        <taxon>Pleocyemata</taxon>
        <taxon>Brachyura</taxon>
        <taxon>Eubrachyura</taxon>
        <taxon>Portunoidea</taxon>
        <taxon>Portunidae</taxon>
        <taxon>Portuninae</taxon>
        <taxon>Portunus</taxon>
    </lineage>
</organism>
<feature type="compositionally biased region" description="Polar residues" evidence="1">
    <location>
        <begin position="43"/>
        <end position="52"/>
    </location>
</feature>
<evidence type="ECO:0000313" key="2">
    <source>
        <dbReference type="EMBL" id="MPC08963.1"/>
    </source>
</evidence>
<protein>
    <submittedName>
        <fullName evidence="2">Uncharacterized protein</fullName>
    </submittedName>
</protein>
<name>A0A5B7CMT6_PORTR</name>
<evidence type="ECO:0000256" key="1">
    <source>
        <dbReference type="SAM" id="MobiDB-lite"/>
    </source>
</evidence>
<feature type="region of interest" description="Disordered" evidence="1">
    <location>
        <begin position="41"/>
        <end position="97"/>
    </location>
</feature>
<feature type="compositionally biased region" description="Basic and acidic residues" evidence="1">
    <location>
        <begin position="54"/>
        <end position="72"/>
    </location>
</feature>
<reference evidence="2 3" key="1">
    <citation type="submission" date="2019-05" db="EMBL/GenBank/DDBJ databases">
        <title>Another draft genome of Portunus trituberculatus and its Hox gene families provides insights of decapod evolution.</title>
        <authorList>
            <person name="Jeong J.-H."/>
            <person name="Song I."/>
            <person name="Kim S."/>
            <person name="Choi T."/>
            <person name="Kim D."/>
            <person name="Ryu S."/>
            <person name="Kim W."/>
        </authorList>
    </citation>
    <scope>NUCLEOTIDE SEQUENCE [LARGE SCALE GENOMIC DNA]</scope>
    <source>
        <tissue evidence="2">Muscle</tissue>
    </source>
</reference>
<dbReference type="Proteomes" id="UP000324222">
    <property type="component" value="Unassembled WGS sequence"/>
</dbReference>
<evidence type="ECO:0000313" key="3">
    <source>
        <dbReference type="Proteomes" id="UP000324222"/>
    </source>
</evidence>
<dbReference type="AlphaFoldDB" id="A0A5B7CMT6"/>
<accession>A0A5B7CMT6</accession>
<gene>
    <name evidence="2" type="ORF">E2C01_001562</name>
</gene>